<accession>A0AA38RFS5</accession>
<protein>
    <submittedName>
        <fullName evidence="2">C2H2 finger domain protein</fullName>
    </submittedName>
</protein>
<evidence type="ECO:0000313" key="3">
    <source>
        <dbReference type="Proteomes" id="UP001174694"/>
    </source>
</evidence>
<sequence>MVKFTLEFTKTYLDAKDANTIPLSETMFDPPLLLSHRVFLLGTLFRYRAFREPELVSARQLDGLDVHSDEPELRIPLRRDLHDKVGEIIGLEIGTIPYYLRYNAGNEFDQSVSVSDALRNLMLGHANSNPFQRHYLGREICADPWALLRGRTPQQGLVKQSCSVAHSISKRRPLNLTAEQSASVLIHPLIRKLTGELRGLPQDSARYLNTRRKLRNAKQTLRRELRERIRDEWTDEQAVDDIRRQLRGIGFAKPIAADAAPTAYCVVQEGRTVRRAGATSAAVAAPSAASEPPQDSPVILAATSIFVKDEKERPRRCFLCVGAALALELDHPLVEDLIHEFYTPSDLSKHFRRKHLKNHALLVHGTVS</sequence>
<gene>
    <name evidence="2" type="ORF">NKR23_g12488</name>
</gene>
<keyword evidence="1" id="KW-0175">Coiled coil</keyword>
<evidence type="ECO:0000313" key="2">
    <source>
        <dbReference type="EMBL" id="KAJ9129661.1"/>
    </source>
</evidence>
<dbReference type="EMBL" id="JANBVO010000152">
    <property type="protein sequence ID" value="KAJ9129661.1"/>
    <property type="molecule type" value="Genomic_DNA"/>
</dbReference>
<dbReference type="AlphaFoldDB" id="A0AA38RFS5"/>
<keyword evidence="3" id="KW-1185">Reference proteome</keyword>
<dbReference type="PANTHER" id="PTHR37535:SF2">
    <property type="entry name" value="FINGER DOMAIN PROTEIN, PUTATIVE (AFU_ORTHOLOGUE AFUA_6G09300)-RELATED"/>
    <property type="match status" value="1"/>
</dbReference>
<reference evidence="2" key="1">
    <citation type="submission" date="2022-07" db="EMBL/GenBank/DDBJ databases">
        <title>Fungi with potential for degradation of polypropylene.</title>
        <authorList>
            <person name="Gostincar C."/>
        </authorList>
    </citation>
    <scope>NUCLEOTIDE SEQUENCE</scope>
    <source>
        <strain evidence="2">EXF-13308</strain>
    </source>
</reference>
<dbReference type="PANTHER" id="PTHR37535">
    <property type="entry name" value="FLUG DOMAIN PROTEIN"/>
    <property type="match status" value="1"/>
</dbReference>
<organism evidence="2 3">
    <name type="scientific">Pleurostoma richardsiae</name>
    <dbReference type="NCBI Taxonomy" id="41990"/>
    <lineage>
        <taxon>Eukaryota</taxon>
        <taxon>Fungi</taxon>
        <taxon>Dikarya</taxon>
        <taxon>Ascomycota</taxon>
        <taxon>Pezizomycotina</taxon>
        <taxon>Sordariomycetes</taxon>
        <taxon>Sordariomycetidae</taxon>
        <taxon>Calosphaeriales</taxon>
        <taxon>Pleurostomataceae</taxon>
        <taxon>Pleurostoma</taxon>
    </lineage>
</organism>
<dbReference type="Pfam" id="PF11917">
    <property type="entry name" value="DUF3435"/>
    <property type="match status" value="2"/>
</dbReference>
<dbReference type="Proteomes" id="UP001174694">
    <property type="component" value="Unassembled WGS sequence"/>
</dbReference>
<evidence type="ECO:0000256" key="1">
    <source>
        <dbReference type="SAM" id="Coils"/>
    </source>
</evidence>
<comment type="caution">
    <text evidence="2">The sequence shown here is derived from an EMBL/GenBank/DDBJ whole genome shotgun (WGS) entry which is preliminary data.</text>
</comment>
<feature type="coiled-coil region" evidence="1">
    <location>
        <begin position="204"/>
        <end position="231"/>
    </location>
</feature>
<dbReference type="InterPro" id="IPR021842">
    <property type="entry name" value="DUF3435"/>
</dbReference>
<name>A0AA38RFS5_9PEZI</name>
<proteinExistence type="predicted"/>